<reference evidence="3 4" key="1">
    <citation type="submission" date="2014-09" db="EMBL/GenBank/DDBJ databases">
        <title>Draft genome sequence of an obligately methylotrophic methanogen, Methanococcoides methylutens, isolated from marine sediment.</title>
        <authorList>
            <person name="Guan Y."/>
            <person name="Ngugi D.K."/>
            <person name="Blom J."/>
            <person name="Ali S."/>
            <person name="Ferry J.G."/>
            <person name="Stingl U."/>
        </authorList>
    </citation>
    <scope>NUCLEOTIDE SEQUENCE [LARGE SCALE GENOMIC DNA]</scope>
    <source>
        <strain evidence="3 4">DSM 2657</strain>
    </source>
</reference>
<feature type="compositionally biased region" description="Basic and acidic residues" evidence="1">
    <location>
        <begin position="52"/>
        <end position="64"/>
    </location>
</feature>
<dbReference type="OrthoDB" id="129325at2157"/>
<dbReference type="AlphaFoldDB" id="A0A099T6E8"/>
<feature type="domain" description="4Fe-4S ferredoxin-type" evidence="2">
    <location>
        <begin position="14"/>
        <end position="41"/>
    </location>
</feature>
<dbReference type="RefSeq" id="WP_048192994.1">
    <property type="nucleotide sequence ID" value="NZ_CAAGSM010000008.1"/>
</dbReference>
<proteinExistence type="predicted"/>
<feature type="region of interest" description="Disordered" evidence="1">
    <location>
        <begin position="52"/>
        <end position="76"/>
    </location>
</feature>
<accession>A0A099T6E8</accession>
<dbReference type="PROSITE" id="PS51379">
    <property type="entry name" value="4FE4S_FER_2"/>
    <property type="match status" value="1"/>
</dbReference>
<organism evidence="3 4">
    <name type="scientific">Methanococcoides methylutens</name>
    <dbReference type="NCBI Taxonomy" id="2226"/>
    <lineage>
        <taxon>Archaea</taxon>
        <taxon>Methanobacteriati</taxon>
        <taxon>Methanobacteriota</taxon>
        <taxon>Stenosarchaea group</taxon>
        <taxon>Methanomicrobia</taxon>
        <taxon>Methanosarcinales</taxon>
        <taxon>Methanosarcinaceae</taxon>
        <taxon>Methanococcoides</taxon>
    </lineage>
</organism>
<dbReference type="Proteomes" id="UP000029859">
    <property type="component" value="Unassembled WGS sequence"/>
</dbReference>
<dbReference type="Pfam" id="PF13370">
    <property type="entry name" value="Fer4_13"/>
    <property type="match status" value="1"/>
</dbReference>
<protein>
    <submittedName>
        <fullName evidence="3">Ferredoxin</fullName>
    </submittedName>
</protein>
<dbReference type="InterPro" id="IPR017896">
    <property type="entry name" value="4Fe4S_Fe-S-bd"/>
</dbReference>
<evidence type="ECO:0000256" key="1">
    <source>
        <dbReference type="SAM" id="MobiDB-lite"/>
    </source>
</evidence>
<dbReference type="SUPFAM" id="SSF54862">
    <property type="entry name" value="4Fe-4S ferredoxins"/>
    <property type="match status" value="1"/>
</dbReference>
<dbReference type="EMBL" id="JRHO01000002">
    <property type="protein sequence ID" value="KGK99713.1"/>
    <property type="molecule type" value="Genomic_DNA"/>
</dbReference>
<name>A0A099T6E8_METMT</name>
<gene>
    <name evidence="3" type="ORF">LI82_00370</name>
</gene>
<evidence type="ECO:0000313" key="3">
    <source>
        <dbReference type="EMBL" id="KGK99713.1"/>
    </source>
</evidence>
<dbReference type="Gene3D" id="3.30.70.20">
    <property type="match status" value="1"/>
</dbReference>
<evidence type="ECO:0000313" key="4">
    <source>
        <dbReference type="Proteomes" id="UP000029859"/>
    </source>
</evidence>
<evidence type="ECO:0000259" key="2">
    <source>
        <dbReference type="PROSITE" id="PS51379"/>
    </source>
</evidence>
<sequence>MADNENKVAENVPGPFYVDEGCIGCRLCTNDAPDNFRMTEDESTAFVFKQPENDSETKDCENARDSCPVDAIGNDG</sequence>
<keyword evidence="4" id="KW-1185">Reference proteome</keyword>
<comment type="caution">
    <text evidence="3">The sequence shown here is derived from an EMBL/GenBank/DDBJ whole genome shotgun (WGS) entry which is preliminary data.</text>
</comment>